<dbReference type="PANTHER" id="PTHR33048">
    <property type="entry name" value="PTH11-LIKE INTEGRAL MEMBRANE PROTEIN (AFU_ORTHOLOGUE AFUA_5G11245)"/>
    <property type="match status" value="1"/>
</dbReference>
<feature type="transmembrane region" description="Helical" evidence="16">
    <location>
        <begin position="227"/>
        <end position="250"/>
    </location>
</feature>
<keyword evidence="19" id="KW-1185">Reference proteome</keyword>
<evidence type="ECO:0000256" key="7">
    <source>
        <dbReference type="ARBA" id="ARBA00022692"/>
    </source>
</evidence>
<evidence type="ECO:0000256" key="2">
    <source>
        <dbReference type="ARBA" id="ARBA00004589"/>
    </source>
</evidence>
<evidence type="ECO:0000259" key="17">
    <source>
        <dbReference type="PROSITE" id="PS52012"/>
    </source>
</evidence>
<feature type="transmembrane region" description="Helical" evidence="16">
    <location>
        <begin position="278"/>
        <end position="299"/>
    </location>
</feature>
<feature type="transmembrane region" description="Helical" evidence="16">
    <location>
        <begin position="354"/>
        <end position="379"/>
    </location>
</feature>
<sequence length="549" mass="60068">MRSHDHTLSPNIRNKTSRGELITNLQAVAYESHDFDIKPRTRNEDSAPERVNGKDDDDNNTDTCSLHFQQFPGATPVLIPNERFQLKLLVSLLRGFRLLLALAAGLASLATAAGVETRADSIADLPTCATKCFPQLAPEFPCLLQDPTCVCSDANLAIAVENCVLGHCTIKEALTAKRISEKICGHSERDRTSSISICGVTGVAVSFAAFILRMISKVPYFGGQFHADDWAITVAMVFGIPLGVLSVPLANAGLGKDMWNVPFDKITYILKVYYVQEVMYFVTMNVTKVSILFFYLRIFPSHKFKIACYVVMGITIAYGTALVFSALFQCNPVHLAWEHWDGEHTNYKCSNINLIGWLSAAINIVLDVVIITLPVKQLLGLSLSVKKKIHILLMFGVGFFVTIVSIIRLKSLLQFGNSHNITWDHVPVGYWSTIEGHASILCACMPAIRALLRKLFPTMFGDRTGASSSGTRNVRTNKLSSSNVKIFSSPGGVPHSPLSPRSPHARTSLGKGGGAASLESDIFPLVERGEVGRSHGFGSYTIVRSGYEN</sequence>
<evidence type="ECO:0000256" key="16">
    <source>
        <dbReference type="SAM" id="Phobius"/>
    </source>
</evidence>
<dbReference type="AlphaFoldDB" id="A0A0H1B2H2"/>
<comment type="similarity">
    <text evidence="13">Belongs to the SAT4 family.</text>
</comment>
<evidence type="ECO:0000256" key="14">
    <source>
        <dbReference type="PROSITE-ProRule" id="PRU01356"/>
    </source>
</evidence>
<gene>
    <name evidence="18" type="ORF">EMPG_10957</name>
</gene>
<dbReference type="InterPro" id="IPR052337">
    <property type="entry name" value="SAT4-like"/>
</dbReference>
<evidence type="ECO:0000256" key="13">
    <source>
        <dbReference type="ARBA" id="ARBA00038359"/>
    </source>
</evidence>
<feature type="compositionally biased region" description="Basic and acidic residues" evidence="15">
    <location>
        <begin position="36"/>
        <end position="54"/>
    </location>
</feature>
<proteinExistence type="inferred from homology"/>
<dbReference type="Proteomes" id="UP000053573">
    <property type="component" value="Unassembled WGS sequence"/>
</dbReference>
<dbReference type="InterPro" id="IPR008427">
    <property type="entry name" value="Extracellular_membr_CFEM_dom"/>
</dbReference>
<feature type="binding site" description="axial binding residue" evidence="14">
    <location>
        <position position="146"/>
    </location>
    <ligand>
        <name>heme</name>
        <dbReference type="ChEBI" id="CHEBI:30413"/>
    </ligand>
    <ligandPart>
        <name>Fe</name>
        <dbReference type="ChEBI" id="CHEBI:18248"/>
    </ligandPart>
</feature>
<dbReference type="GO" id="GO:0005576">
    <property type="term" value="C:extracellular region"/>
    <property type="evidence" value="ECO:0007669"/>
    <property type="project" value="UniProtKB-SubCell"/>
</dbReference>
<keyword evidence="11 14" id="KW-1015">Disulfide bond</keyword>
<feature type="disulfide bond" evidence="14">
    <location>
        <begin position="132"/>
        <end position="163"/>
    </location>
</feature>
<evidence type="ECO:0000256" key="4">
    <source>
        <dbReference type="ARBA" id="ARBA00010031"/>
    </source>
</evidence>
<evidence type="ECO:0000313" key="19">
    <source>
        <dbReference type="Proteomes" id="UP000053573"/>
    </source>
</evidence>
<reference evidence="19" key="1">
    <citation type="journal article" date="2015" name="PLoS Genet.">
        <title>The dynamic genome and transcriptome of the human fungal pathogen Blastomyces and close relative Emmonsia.</title>
        <authorList>
            <person name="Munoz J.F."/>
            <person name="Gauthier G.M."/>
            <person name="Desjardins C.A."/>
            <person name="Gallo J.E."/>
            <person name="Holder J."/>
            <person name="Sullivan T.D."/>
            <person name="Marty A.J."/>
            <person name="Carmen J.C."/>
            <person name="Chen Z."/>
            <person name="Ding L."/>
            <person name="Gujja S."/>
            <person name="Magrini V."/>
            <person name="Misas E."/>
            <person name="Mitreva M."/>
            <person name="Priest M."/>
            <person name="Saif S."/>
            <person name="Whiston E.A."/>
            <person name="Young S."/>
            <person name="Zeng Q."/>
            <person name="Goldman W.E."/>
            <person name="Mardis E.R."/>
            <person name="Taylor J.W."/>
            <person name="McEwen J.G."/>
            <person name="Clay O.K."/>
            <person name="Klein B.S."/>
            <person name="Cuomo C.A."/>
        </authorList>
    </citation>
    <scope>NUCLEOTIDE SEQUENCE [LARGE SCALE GENOMIC DNA]</scope>
    <source>
        <strain evidence="19">UAMH 139</strain>
    </source>
</reference>
<dbReference type="PROSITE" id="PS52012">
    <property type="entry name" value="CFEM"/>
    <property type="match status" value="1"/>
</dbReference>
<keyword evidence="7 16" id="KW-0812">Transmembrane</keyword>
<dbReference type="Pfam" id="PF05730">
    <property type="entry name" value="CFEM"/>
    <property type="match status" value="1"/>
</dbReference>
<dbReference type="GO" id="GO:0046872">
    <property type="term" value="F:metal ion binding"/>
    <property type="evidence" value="ECO:0007669"/>
    <property type="project" value="UniProtKB-UniRule"/>
</dbReference>
<evidence type="ECO:0000256" key="8">
    <source>
        <dbReference type="ARBA" id="ARBA00022729"/>
    </source>
</evidence>
<organism evidence="18 19">
    <name type="scientific">Blastomyces silverae</name>
    <dbReference type="NCBI Taxonomy" id="2060906"/>
    <lineage>
        <taxon>Eukaryota</taxon>
        <taxon>Fungi</taxon>
        <taxon>Dikarya</taxon>
        <taxon>Ascomycota</taxon>
        <taxon>Pezizomycotina</taxon>
        <taxon>Eurotiomycetes</taxon>
        <taxon>Eurotiomycetidae</taxon>
        <taxon>Onygenales</taxon>
        <taxon>Ajellomycetaceae</taxon>
        <taxon>Blastomyces</taxon>
    </lineage>
</organism>
<keyword evidence="14" id="KW-0479">Metal-binding</keyword>
<evidence type="ECO:0000256" key="9">
    <source>
        <dbReference type="ARBA" id="ARBA00022989"/>
    </source>
</evidence>
<evidence type="ECO:0000256" key="12">
    <source>
        <dbReference type="ARBA" id="ARBA00023288"/>
    </source>
</evidence>
<dbReference type="STRING" id="2060906.A0A0H1B2H2"/>
<keyword evidence="6" id="KW-0336">GPI-anchor</keyword>
<evidence type="ECO:0000313" key="18">
    <source>
        <dbReference type="EMBL" id="KLJ05560.1"/>
    </source>
</evidence>
<keyword evidence="8" id="KW-0732">Signal</keyword>
<feature type="transmembrane region" description="Helical" evidence="16">
    <location>
        <begin position="194"/>
        <end position="215"/>
    </location>
</feature>
<feature type="disulfide bond" evidence="14">
    <location>
        <begin position="128"/>
        <end position="168"/>
    </location>
</feature>
<dbReference type="OrthoDB" id="2496787at2759"/>
<protein>
    <recommendedName>
        <fullName evidence="17">CFEM domain-containing protein</fullName>
    </recommendedName>
</protein>
<dbReference type="InterPro" id="IPR049326">
    <property type="entry name" value="Rhodopsin_dom_fungi"/>
</dbReference>
<dbReference type="PANTHER" id="PTHR33048:SF47">
    <property type="entry name" value="INTEGRAL MEMBRANE PROTEIN-RELATED"/>
    <property type="match status" value="1"/>
</dbReference>
<evidence type="ECO:0000256" key="6">
    <source>
        <dbReference type="ARBA" id="ARBA00022622"/>
    </source>
</evidence>
<evidence type="ECO:0000256" key="15">
    <source>
        <dbReference type="SAM" id="MobiDB-lite"/>
    </source>
</evidence>
<evidence type="ECO:0000256" key="10">
    <source>
        <dbReference type="ARBA" id="ARBA00023136"/>
    </source>
</evidence>
<evidence type="ECO:0000256" key="11">
    <source>
        <dbReference type="ARBA" id="ARBA00023157"/>
    </source>
</evidence>
<keyword evidence="14" id="KW-0408">Iron</keyword>
<comment type="subcellular location">
    <subcellularLocation>
        <location evidence="2">Membrane</location>
        <topology evidence="2">Lipid-anchor</topology>
        <topology evidence="2">GPI-anchor</topology>
    </subcellularLocation>
    <subcellularLocation>
        <location evidence="1">Membrane</location>
        <topology evidence="1">Multi-pass membrane protein</topology>
    </subcellularLocation>
    <subcellularLocation>
        <location evidence="3">Secreted</location>
    </subcellularLocation>
</comment>
<feature type="domain" description="CFEM" evidence="17">
    <location>
        <begin position="101"/>
        <end position="211"/>
    </location>
</feature>
<comment type="caution">
    <text evidence="18">The sequence shown here is derived from an EMBL/GenBank/DDBJ whole genome shotgun (WGS) entry which is preliminary data.</text>
</comment>
<name>A0A0H1B2H2_9EURO</name>
<keyword evidence="9 16" id="KW-1133">Transmembrane helix</keyword>
<keyword evidence="6" id="KW-0325">Glycoprotein</keyword>
<keyword evidence="5" id="KW-0964">Secreted</keyword>
<dbReference type="EMBL" id="LDEV01003588">
    <property type="protein sequence ID" value="KLJ05560.1"/>
    <property type="molecule type" value="Genomic_DNA"/>
</dbReference>
<keyword evidence="14" id="KW-0349">Heme</keyword>
<feature type="region of interest" description="Disordered" evidence="15">
    <location>
        <begin position="486"/>
        <end position="516"/>
    </location>
</feature>
<keyword evidence="12" id="KW-0449">Lipoprotein</keyword>
<keyword evidence="10 16" id="KW-0472">Membrane</keyword>
<dbReference type="SMART" id="SM00747">
    <property type="entry name" value="CFEM"/>
    <property type="match status" value="1"/>
</dbReference>
<dbReference type="GO" id="GO:0098552">
    <property type="term" value="C:side of membrane"/>
    <property type="evidence" value="ECO:0007669"/>
    <property type="project" value="UniProtKB-KW"/>
</dbReference>
<feature type="transmembrane region" description="Helical" evidence="16">
    <location>
        <begin position="96"/>
        <end position="115"/>
    </location>
</feature>
<accession>A0A0H1B2H2</accession>
<evidence type="ECO:0000256" key="1">
    <source>
        <dbReference type="ARBA" id="ARBA00004141"/>
    </source>
</evidence>
<feature type="transmembrane region" description="Helical" evidence="16">
    <location>
        <begin position="306"/>
        <end position="328"/>
    </location>
</feature>
<evidence type="ECO:0000256" key="3">
    <source>
        <dbReference type="ARBA" id="ARBA00004613"/>
    </source>
</evidence>
<feature type="region of interest" description="Disordered" evidence="15">
    <location>
        <begin position="36"/>
        <end position="59"/>
    </location>
</feature>
<feature type="disulfide bond" evidence="14">
    <location>
        <begin position="142"/>
        <end position="149"/>
    </location>
</feature>
<dbReference type="Pfam" id="PF20684">
    <property type="entry name" value="Fung_rhodopsin"/>
    <property type="match status" value="1"/>
</dbReference>
<evidence type="ECO:0000256" key="5">
    <source>
        <dbReference type="ARBA" id="ARBA00022525"/>
    </source>
</evidence>
<comment type="similarity">
    <text evidence="4">Belongs to the RBT5 family.</text>
</comment>
<feature type="disulfide bond" evidence="14">
    <location>
        <begin position="151"/>
        <end position="184"/>
    </location>
</feature>
<feature type="transmembrane region" description="Helical" evidence="16">
    <location>
        <begin position="391"/>
        <end position="409"/>
    </location>
</feature>